<dbReference type="RefSeq" id="WP_045164452.1">
    <property type="nucleotide sequence ID" value="NZ_JYHV01000040.1"/>
</dbReference>
<feature type="compositionally biased region" description="Polar residues" evidence="1">
    <location>
        <begin position="1"/>
        <end position="12"/>
    </location>
</feature>
<feature type="non-terminal residue" evidence="3">
    <location>
        <position position="1"/>
    </location>
</feature>
<dbReference type="EMBL" id="JYHV01000040">
    <property type="protein sequence ID" value="KJH79118.1"/>
    <property type="molecule type" value="Genomic_DNA"/>
</dbReference>
<evidence type="ECO:0000256" key="1">
    <source>
        <dbReference type="SAM" id="MobiDB-lite"/>
    </source>
</evidence>
<organism evidence="3 4">
    <name type="scientific">Stutzerimonas stutzeri</name>
    <name type="common">Pseudomonas stutzeri</name>
    <dbReference type="NCBI Taxonomy" id="316"/>
    <lineage>
        <taxon>Bacteria</taxon>
        <taxon>Pseudomonadati</taxon>
        <taxon>Pseudomonadota</taxon>
        <taxon>Gammaproteobacteria</taxon>
        <taxon>Pseudomonadales</taxon>
        <taxon>Pseudomonadaceae</taxon>
        <taxon>Stutzerimonas</taxon>
    </lineage>
</organism>
<dbReference type="PATRIC" id="fig|316.101.peg.3596"/>
<dbReference type="Proteomes" id="UP000032487">
    <property type="component" value="Unassembled WGS sequence"/>
</dbReference>
<feature type="non-terminal residue" evidence="3">
    <location>
        <position position="154"/>
    </location>
</feature>
<sequence>AGKVNTSGSTGSFVDKNAGQDASVSGSGIALTGDEANNYAFDTSAQIGTADIDKKTLTATADVADKVYDGTTGADLSNVQLIGVVAGDAGKVNTSGSTGSFVDKNAGLDKSVSGSGIALTGDEANNYAFDTGAQIGTADIDKKTLTATADVVDK</sequence>
<proteinExistence type="predicted"/>
<reference evidence="3 4" key="1">
    <citation type="submission" date="2015-02" db="EMBL/GenBank/DDBJ databases">
        <title>Draft genome sequence of Pseudomonas stutzeri NT0128 isolated from wheat (Triticum turgidum) rhizosphere.</title>
        <authorList>
            <person name="Tovi N."/>
            <person name="Frenk S."/>
            <person name="Hadar Y."/>
            <person name="Minz D."/>
        </authorList>
    </citation>
    <scope>NUCLEOTIDE SEQUENCE [LARGE SCALE GENOMIC DNA]</scope>
    <source>
        <strain evidence="3 4">NT0128</strain>
    </source>
</reference>
<feature type="domain" description="YDG" evidence="2">
    <location>
        <begin position="54"/>
        <end position="131"/>
    </location>
</feature>
<evidence type="ECO:0000259" key="2">
    <source>
        <dbReference type="Pfam" id="PF18657"/>
    </source>
</evidence>
<accession>A0A0D9ADL3</accession>
<evidence type="ECO:0000313" key="4">
    <source>
        <dbReference type="Proteomes" id="UP000032487"/>
    </source>
</evidence>
<protein>
    <recommendedName>
        <fullName evidence="2">YDG domain-containing protein</fullName>
    </recommendedName>
</protein>
<dbReference type="Pfam" id="PF18657">
    <property type="entry name" value="YDG"/>
    <property type="match status" value="2"/>
</dbReference>
<gene>
    <name evidence="3" type="ORF">UF78_22395</name>
</gene>
<dbReference type="AlphaFoldDB" id="A0A0D9ADL3"/>
<evidence type="ECO:0000313" key="3">
    <source>
        <dbReference type="EMBL" id="KJH79118.1"/>
    </source>
</evidence>
<comment type="caution">
    <text evidence="3">The sequence shown here is derived from an EMBL/GenBank/DDBJ whole genome shotgun (WGS) entry which is preliminary data.</text>
</comment>
<feature type="region of interest" description="Disordered" evidence="1">
    <location>
        <begin position="1"/>
        <end position="27"/>
    </location>
</feature>
<dbReference type="InterPro" id="IPR041248">
    <property type="entry name" value="YDG"/>
</dbReference>
<feature type="domain" description="YDG" evidence="2">
    <location>
        <begin position="4"/>
        <end position="43"/>
    </location>
</feature>
<name>A0A0D9ADL3_STUST</name>